<dbReference type="Proteomes" id="UP001140949">
    <property type="component" value="Unassembled WGS sequence"/>
</dbReference>
<dbReference type="EMBL" id="JANAVB010005417">
    <property type="protein sequence ID" value="KAJ6847362.1"/>
    <property type="molecule type" value="Genomic_DNA"/>
</dbReference>
<organism evidence="4 6">
    <name type="scientific">Iris pallida</name>
    <name type="common">Sweet iris</name>
    <dbReference type="NCBI Taxonomy" id="29817"/>
    <lineage>
        <taxon>Eukaryota</taxon>
        <taxon>Viridiplantae</taxon>
        <taxon>Streptophyta</taxon>
        <taxon>Embryophyta</taxon>
        <taxon>Tracheophyta</taxon>
        <taxon>Spermatophyta</taxon>
        <taxon>Magnoliopsida</taxon>
        <taxon>Liliopsida</taxon>
        <taxon>Asparagales</taxon>
        <taxon>Iridaceae</taxon>
        <taxon>Iridoideae</taxon>
        <taxon>Irideae</taxon>
        <taxon>Iris</taxon>
    </lineage>
</organism>
<dbReference type="InterPro" id="IPR002423">
    <property type="entry name" value="Cpn60/GroEL/TCP-1"/>
</dbReference>
<dbReference type="AlphaFoldDB" id="A0AAX6I2I1"/>
<dbReference type="SUPFAM" id="SSF52029">
    <property type="entry name" value="GroEL apical domain-like"/>
    <property type="match status" value="1"/>
</dbReference>
<dbReference type="PANTHER" id="PTHR11353">
    <property type="entry name" value="CHAPERONIN"/>
    <property type="match status" value="1"/>
</dbReference>
<proteinExistence type="predicted"/>
<dbReference type="GO" id="GO:0005524">
    <property type="term" value="F:ATP binding"/>
    <property type="evidence" value="ECO:0007669"/>
    <property type="project" value="UniProtKB-KW"/>
</dbReference>
<dbReference type="InterPro" id="IPR017998">
    <property type="entry name" value="Chaperone_TCP-1"/>
</dbReference>
<keyword evidence="1" id="KW-0547">Nucleotide-binding</keyword>
<dbReference type="Gene3D" id="3.50.7.10">
    <property type="entry name" value="GroEL"/>
    <property type="match status" value="1"/>
</dbReference>
<dbReference type="SUPFAM" id="SSF51735">
    <property type="entry name" value="NAD(P)-binding Rossmann-fold domains"/>
    <property type="match status" value="1"/>
</dbReference>
<evidence type="ECO:0000313" key="6">
    <source>
        <dbReference type="Proteomes" id="UP001140949"/>
    </source>
</evidence>
<accession>A0AAX6I2I1</accession>
<reference evidence="4" key="1">
    <citation type="journal article" date="2023" name="GigaByte">
        <title>Genome assembly of the bearded iris, Iris pallida Lam.</title>
        <authorList>
            <person name="Bruccoleri R.E."/>
            <person name="Oakeley E.J."/>
            <person name="Faust A.M.E."/>
            <person name="Altorfer M."/>
            <person name="Dessus-Babus S."/>
            <person name="Burckhardt D."/>
            <person name="Oertli M."/>
            <person name="Naumann U."/>
            <person name="Petersen F."/>
            <person name="Wong J."/>
        </authorList>
    </citation>
    <scope>NUCLEOTIDE SEQUENCE</scope>
    <source>
        <strain evidence="4">GSM-AAB239-AS_SAM_17_03QT</strain>
    </source>
</reference>
<dbReference type="Pfam" id="PF00118">
    <property type="entry name" value="Cpn60_TCP1"/>
    <property type="match status" value="1"/>
</dbReference>
<evidence type="ECO:0000256" key="1">
    <source>
        <dbReference type="ARBA" id="ARBA00022741"/>
    </source>
</evidence>
<comment type="caution">
    <text evidence="4">The sequence shown here is derived from an EMBL/GenBank/DDBJ whole genome shotgun (WGS) entry which is preliminary data.</text>
</comment>
<gene>
    <name evidence="5" type="ORF">M6B38_253690</name>
    <name evidence="4" type="ORF">M6B38_278025</name>
</gene>
<dbReference type="GO" id="GO:0140662">
    <property type="term" value="F:ATP-dependent protein folding chaperone"/>
    <property type="evidence" value="ECO:0007669"/>
    <property type="project" value="InterPro"/>
</dbReference>
<keyword evidence="2" id="KW-0067">ATP-binding</keyword>
<keyword evidence="3" id="KW-0143">Chaperone</keyword>
<evidence type="ECO:0000256" key="3">
    <source>
        <dbReference type="ARBA" id="ARBA00023186"/>
    </source>
</evidence>
<dbReference type="EMBL" id="JANAVB010001797">
    <property type="protein sequence ID" value="KAJ6852617.1"/>
    <property type="molecule type" value="Genomic_DNA"/>
</dbReference>
<evidence type="ECO:0000313" key="4">
    <source>
        <dbReference type="EMBL" id="KAJ6847362.1"/>
    </source>
</evidence>
<sequence>MLKARDLDEVRFIVKVNLMGTFHLIKVALPTMKRRVKKTGLPASIAILSSQDRQDAGATLVICQWGFDDEANHLLMHQNLPTVRWVGVVELELIAIATGGRILPRFQELTPEKLVKAGLDRENAVGTTKDRMLYLEQCANSRAVTIFIRGDSML</sequence>
<dbReference type="InterPro" id="IPR027409">
    <property type="entry name" value="GroEL-like_apical_dom_sf"/>
</dbReference>
<reference evidence="4" key="2">
    <citation type="submission" date="2023-04" db="EMBL/GenBank/DDBJ databases">
        <authorList>
            <person name="Bruccoleri R.E."/>
            <person name="Oakeley E.J."/>
            <person name="Faust A.-M."/>
            <person name="Dessus-Babus S."/>
            <person name="Altorfer M."/>
            <person name="Burckhardt D."/>
            <person name="Oertli M."/>
            <person name="Naumann U."/>
            <person name="Petersen F."/>
            <person name="Wong J."/>
        </authorList>
    </citation>
    <scope>NUCLEOTIDE SEQUENCE</scope>
    <source>
        <strain evidence="4">GSM-AAB239-AS_SAM_17_03QT</strain>
        <tissue evidence="4">Leaf</tissue>
    </source>
</reference>
<dbReference type="InterPro" id="IPR036291">
    <property type="entry name" value="NAD(P)-bd_dom_sf"/>
</dbReference>
<evidence type="ECO:0000256" key="2">
    <source>
        <dbReference type="ARBA" id="ARBA00022840"/>
    </source>
</evidence>
<protein>
    <submittedName>
        <fullName evidence="4">TCP-1/cpn60 chaperonin family protein</fullName>
    </submittedName>
</protein>
<evidence type="ECO:0000313" key="5">
    <source>
        <dbReference type="EMBL" id="KAJ6852617.1"/>
    </source>
</evidence>
<keyword evidence="6" id="KW-1185">Reference proteome</keyword>
<name>A0AAX6I2I1_IRIPA</name>